<evidence type="ECO:0000256" key="1">
    <source>
        <dbReference type="ARBA" id="ARBA00004194"/>
    </source>
</evidence>
<dbReference type="AlphaFoldDB" id="A0A182M659"/>
<dbReference type="InterPro" id="IPR019352">
    <property type="entry name" value="SPRING1"/>
</dbReference>
<sequence length="126" mass="13849">MPGRAGPDADPAAIAAAVANDTDELPEPLSCRNSIQGKSLIVDDRGYRPILEEVLAKANGRQVALYAEVTDQFELCLTKCRTNSQSVQNENKYRNPEQKHCYGEMNDALWPSASSKDTQKIIPDDV</sequence>
<keyword evidence="3" id="KW-1133">Transmembrane helix</keyword>
<dbReference type="VEuPathDB" id="VectorBase:ACUA010438"/>
<dbReference type="EMBL" id="AXCM01002210">
    <property type="status" value="NOT_ANNOTATED_CDS"/>
    <property type="molecule type" value="Genomic_DNA"/>
</dbReference>
<reference evidence="9" key="2">
    <citation type="submission" date="2020-05" db="UniProtKB">
        <authorList>
            <consortium name="EnsemblMetazoa"/>
        </authorList>
    </citation>
    <scope>IDENTIFICATION</scope>
    <source>
        <strain evidence="9">A-37</strain>
    </source>
</reference>
<keyword evidence="2" id="KW-0812">Transmembrane</keyword>
<comment type="similarity">
    <text evidence="7">Belongs to the SPRING family.</text>
</comment>
<dbReference type="Pfam" id="PF10218">
    <property type="entry name" value="SPRING1"/>
    <property type="match status" value="1"/>
</dbReference>
<protein>
    <recommendedName>
        <fullName evidence="8">SREBP regulating gene protein</fullName>
    </recommendedName>
</protein>
<keyword evidence="10" id="KW-1185">Reference proteome</keyword>
<name>A0A182M659_9DIPT</name>
<evidence type="ECO:0000313" key="10">
    <source>
        <dbReference type="Proteomes" id="UP000075883"/>
    </source>
</evidence>
<evidence type="ECO:0000256" key="4">
    <source>
        <dbReference type="ARBA" id="ARBA00023034"/>
    </source>
</evidence>
<evidence type="ECO:0000256" key="6">
    <source>
        <dbReference type="ARBA" id="ARBA00023180"/>
    </source>
</evidence>
<keyword evidence="6" id="KW-0325">Glycoprotein</keyword>
<comment type="subcellular location">
    <subcellularLocation>
        <location evidence="1">Golgi apparatus membrane</location>
        <topology evidence="1">Single-pass membrane protein</topology>
    </subcellularLocation>
</comment>
<keyword evidence="4" id="KW-0333">Golgi apparatus</keyword>
<dbReference type="GO" id="GO:0000139">
    <property type="term" value="C:Golgi membrane"/>
    <property type="evidence" value="ECO:0007669"/>
    <property type="project" value="UniProtKB-SubCell"/>
</dbReference>
<evidence type="ECO:0000256" key="3">
    <source>
        <dbReference type="ARBA" id="ARBA00022989"/>
    </source>
</evidence>
<organism evidence="9 10">
    <name type="scientific">Anopheles culicifacies</name>
    <dbReference type="NCBI Taxonomy" id="139723"/>
    <lineage>
        <taxon>Eukaryota</taxon>
        <taxon>Metazoa</taxon>
        <taxon>Ecdysozoa</taxon>
        <taxon>Arthropoda</taxon>
        <taxon>Hexapoda</taxon>
        <taxon>Insecta</taxon>
        <taxon>Pterygota</taxon>
        <taxon>Neoptera</taxon>
        <taxon>Endopterygota</taxon>
        <taxon>Diptera</taxon>
        <taxon>Nematocera</taxon>
        <taxon>Culicoidea</taxon>
        <taxon>Culicidae</taxon>
        <taxon>Anophelinae</taxon>
        <taxon>Anopheles</taxon>
        <taxon>culicifacies species complex</taxon>
    </lineage>
</organism>
<reference evidence="10" key="1">
    <citation type="submission" date="2013-09" db="EMBL/GenBank/DDBJ databases">
        <title>The Genome Sequence of Anopheles culicifacies species A.</title>
        <authorList>
            <consortium name="The Broad Institute Genomics Platform"/>
            <person name="Neafsey D.E."/>
            <person name="Besansky N."/>
            <person name="Howell P."/>
            <person name="Walton C."/>
            <person name="Young S.K."/>
            <person name="Zeng Q."/>
            <person name="Gargeya S."/>
            <person name="Fitzgerald M."/>
            <person name="Haas B."/>
            <person name="Abouelleil A."/>
            <person name="Allen A.W."/>
            <person name="Alvarado L."/>
            <person name="Arachchi H.M."/>
            <person name="Berlin A.M."/>
            <person name="Chapman S.B."/>
            <person name="Gainer-Dewar J."/>
            <person name="Goldberg J."/>
            <person name="Griggs A."/>
            <person name="Gujja S."/>
            <person name="Hansen M."/>
            <person name="Howarth C."/>
            <person name="Imamovic A."/>
            <person name="Ireland A."/>
            <person name="Larimer J."/>
            <person name="McCowan C."/>
            <person name="Murphy C."/>
            <person name="Pearson M."/>
            <person name="Poon T.W."/>
            <person name="Priest M."/>
            <person name="Roberts A."/>
            <person name="Saif S."/>
            <person name="Shea T."/>
            <person name="Sisk P."/>
            <person name="Sykes S."/>
            <person name="Wortman J."/>
            <person name="Nusbaum C."/>
            <person name="Birren B."/>
        </authorList>
    </citation>
    <scope>NUCLEOTIDE SEQUENCE [LARGE SCALE GENOMIC DNA]</scope>
    <source>
        <strain evidence="10">A-37</strain>
    </source>
</reference>
<accession>A0A182M659</accession>
<evidence type="ECO:0000256" key="2">
    <source>
        <dbReference type="ARBA" id="ARBA00022692"/>
    </source>
</evidence>
<dbReference type="EnsemblMetazoa" id="ACUA010438-RA">
    <property type="protein sequence ID" value="ACUA010438-PA"/>
    <property type="gene ID" value="ACUA010438"/>
</dbReference>
<evidence type="ECO:0000256" key="7">
    <source>
        <dbReference type="ARBA" id="ARBA00023461"/>
    </source>
</evidence>
<dbReference type="PANTHER" id="PTHR13481">
    <property type="entry name" value="SREBP REGULATING GENE PROTEIN"/>
    <property type="match status" value="1"/>
</dbReference>
<evidence type="ECO:0000256" key="8">
    <source>
        <dbReference type="ARBA" id="ARBA00023485"/>
    </source>
</evidence>
<keyword evidence="5" id="KW-0472">Membrane</keyword>
<dbReference type="GO" id="GO:2000640">
    <property type="term" value="P:positive regulation of SREBP signaling pathway"/>
    <property type="evidence" value="ECO:0007669"/>
    <property type="project" value="InterPro"/>
</dbReference>
<dbReference type="Proteomes" id="UP000075883">
    <property type="component" value="Unassembled WGS sequence"/>
</dbReference>
<evidence type="ECO:0000313" key="9">
    <source>
        <dbReference type="EnsemblMetazoa" id="ACUA010438-PA"/>
    </source>
</evidence>
<proteinExistence type="inferred from homology"/>
<evidence type="ECO:0000256" key="5">
    <source>
        <dbReference type="ARBA" id="ARBA00023136"/>
    </source>
</evidence>
<dbReference type="PANTHER" id="PTHR13481:SF0">
    <property type="entry name" value="SREBP REGULATING GENE PROTEIN"/>
    <property type="match status" value="1"/>
</dbReference>